<proteinExistence type="predicted"/>
<reference evidence="2 3" key="1">
    <citation type="journal article" date="2024" name="BMC Genomics">
        <title>De novo assembly and annotation of Popillia japonica's genome with initial clues to its potential as an invasive pest.</title>
        <authorList>
            <person name="Cucini C."/>
            <person name="Boschi S."/>
            <person name="Funari R."/>
            <person name="Cardaioli E."/>
            <person name="Iannotti N."/>
            <person name="Marturano G."/>
            <person name="Paoli F."/>
            <person name="Bruttini M."/>
            <person name="Carapelli A."/>
            <person name="Frati F."/>
            <person name="Nardi F."/>
        </authorList>
    </citation>
    <scope>NUCLEOTIDE SEQUENCE [LARGE SCALE GENOMIC DNA]</scope>
    <source>
        <strain evidence="2">DMR45628</strain>
    </source>
</reference>
<sequence>MTSYQSPLHKAVKWYRKVAVELLFGTAVVNSWILYKFNKSTPILNLPDNLAKALVSSIPPKPKGTKENSYLDAGRSCKQEKEKMRRML</sequence>
<name>A0AAW1MD58_POPJA</name>
<feature type="compositionally biased region" description="Basic and acidic residues" evidence="1">
    <location>
        <begin position="75"/>
        <end position="88"/>
    </location>
</feature>
<evidence type="ECO:0000313" key="3">
    <source>
        <dbReference type="Proteomes" id="UP001458880"/>
    </source>
</evidence>
<gene>
    <name evidence="2" type="ORF">QE152_g6957</name>
</gene>
<evidence type="ECO:0008006" key="4">
    <source>
        <dbReference type="Google" id="ProtNLM"/>
    </source>
</evidence>
<dbReference type="EMBL" id="JASPKY010000049">
    <property type="protein sequence ID" value="KAK9745450.1"/>
    <property type="molecule type" value="Genomic_DNA"/>
</dbReference>
<dbReference type="Proteomes" id="UP001458880">
    <property type="component" value="Unassembled WGS sequence"/>
</dbReference>
<evidence type="ECO:0000313" key="2">
    <source>
        <dbReference type="EMBL" id="KAK9745450.1"/>
    </source>
</evidence>
<organism evidence="2 3">
    <name type="scientific">Popillia japonica</name>
    <name type="common">Japanese beetle</name>
    <dbReference type="NCBI Taxonomy" id="7064"/>
    <lineage>
        <taxon>Eukaryota</taxon>
        <taxon>Metazoa</taxon>
        <taxon>Ecdysozoa</taxon>
        <taxon>Arthropoda</taxon>
        <taxon>Hexapoda</taxon>
        <taxon>Insecta</taxon>
        <taxon>Pterygota</taxon>
        <taxon>Neoptera</taxon>
        <taxon>Endopterygota</taxon>
        <taxon>Coleoptera</taxon>
        <taxon>Polyphaga</taxon>
        <taxon>Scarabaeiformia</taxon>
        <taxon>Scarabaeidae</taxon>
        <taxon>Rutelinae</taxon>
        <taxon>Popillia</taxon>
    </lineage>
</organism>
<accession>A0AAW1MD58</accession>
<comment type="caution">
    <text evidence="2">The sequence shown here is derived from an EMBL/GenBank/DDBJ whole genome shotgun (WGS) entry which is preliminary data.</text>
</comment>
<feature type="region of interest" description="Disordered" evidence="1">
    <location>
        <begin position="57"/>
        <end position="88"/>
    </location>
</feature>
<evidence type="ECO:0000256" key="1">
    <source>
        <dbReference type="SAM" id="MobiDB-lite"/>
    </source>
</evidence>
<keyword evidence="3" id="KW-1185">Reference proteome</keyword>
<dbReference type="AlphaFoldDB" id="A0AAW1MD58"/>
<protein>
    <recommendedName>
        <fullName evidence="4">PiggyBac transposable element-derived protein domain-containing protein</fullName>
    </recommendedName>
</protein>